<dbReference type="Pfam" id="PF01061">
    <property type="entry name" value="ABC2_membrane"/>
    <property type="match status" value="1"/>
</dbReference>
<evidence type="ECO:0000256" key="4">
    <source>
        <dbReference type="ARBA" id="ARBA00023136"/>
    </source>
</evidence>
<feature type="transmembrane region" description="Helical" evidence="5">
    <location>
        <begin position="224"/>
        <end position="242"/>
    </location>
</feature>
<keyword evidence="5" id="KW-1003">Cell membrane</keyword>
<dbReference type="InterPro" id="IPR047817">
    <property type="entry name" value="ABC2_TM_bact-type"/>
</dbReference>
<accession>A0A1M5V4Y6</accession>
<evidence type="ECO:0000256" key="1">
    <source>
        <dbReference type="ARBA" id="ARBA00004141"/>
    </source>
</evidence>
<keyword evidence="3 5" id="KW-1133">Transmembrane helix</keyword>
<dbReference type="PANTHER" id="PTHR43229:SF6">
    <property type="entry name" value="ABC-TYPE MULTIDRUG TRANSPORT SYSTEM, PERMEASE COMPONENT"/>
    <property type="match status" value="1"/>
</dbReference>
<evidence type="ECO:0000313" key="7">
    <source>
        <dbReference type="EMBL" id="SHH70240.1"/>
    </source>
</evidence>
<gene>
    <name evidence="7" type="ORF">SAMN02745229_00871</name>
</gene>
<dbReference type="PANTHER" id="PTHR43229">
    <property type="entry name" value="NODULATION PROTEIN J"/>
    <property type="match status" value="1"/>
</dbReference>
<feature type="transmembrane region" description="Helical" evidence="5">
    <location>
        <begin position="21"/>
        <end position="38"/>
    </location>
</feature>
<keyword evidence="5" id="KW-0813">Transport</keyword>
<dbReference type="AlphaFoldDB" id="A0A1M5V4Y6"/>
<dbReference type="GO" id="GO:0043190">
    <property type="term" value="C:ATP-binding cassette (ABC) transporter complex"/>
    <property type="evidence" value="ECO:0007669"/>
    <property type="project" value="InterPro"/>
</dbReference>
<evidence type="ECO:0000259" key="6">
    <source>
        <dbReference type="PROSITE" id="PS51012"/>
    </source>
</evidence>
<dbReference type="STRING" id="1121131.SAMN02745229_00871"/>
<name>A0A1M5V4Y6_BUTFI</name>
<dbReference type="PIRSF" id="PIRSF006648">
    <property type="entry name" value="DrrB"/>
    <property type="match status" value="1"/>
</dbReference>
<evidence type="ECO:0000256" key="3">
    <source>
        <dbReference type="ARBA" id="ARBA00022989"/>
    </source>
</evidence>
<dbReference type="InterPro" id="IPR013525">
    <property type="entry name" value="ABC2_TM"/>
</dbReference>
<organism evidence="7 8">
    <name type="scientific">Butyrivibrio fibrisolvens DSM 3071</name>
    <dbReference type="NCBI Taxonomy" id="1121131"/>
    <lineage>
        <taxon>Bacteria</taxon>
        <taxon>Bacillati</taxon>
        <taxon>Bacillota</taxon>
        <taxon>Clostridia</taxon>
        <taxon>Lachnospirales</taxon>
        <taxon>Lachnospiraceae</taxon>
        <taxon>Butyrivibrio</taxon>
    </lineage>
</organism>
<dbReference type="InterPro" id="IPR000412">
    <property type="entry name" value="ABC_2_transport"/>
</dbReference>
<feature type="domain" description="ABC transmembrane type-2" evidence="6">
    <location>
        <begin position="11"/>
        <end position="245"/>
    </location>
</feature>
<dbReference type="InterPro" id="IPR051784">
    <property type="entry name" value="Nod_factor_ABC_transporter"/>
</dbReference>
<dbReference type="GeneID" id="89511653"/>
<feature type="transmembrane region" description="Helical" evidence="5">
    <location>
        <begin position="50"/>
        <end position="69"/>
    </location>
</feature>
<dbReference type="RefSeq" id="WP_073385799.1">
    <property type="nucleotide sequence ID" value="NZ_FQXK01000006.1"/>
</dbReference>
<keyword evidence="2 5" id="KW-0812">Transmembrane</keyword>
<dbReference type="PROSITE" id="PS51012">
    <property type="entry name" value="ABC_TM2"/>
    <property type="match status" value="1"/>
</dbReference>
<dbReference type="EMBL" id="FQXK01000006">
    <property type="protein sequence ID" value="SHH70240.1"/>
    <property type="molecule type" value="Genomic_DNA"/>
</dbReference>
<evidence type="ECO:0000256" key="5">
    <source>
        <dbReference type="RuleBase" id="RU361157"/>
    </source>
</evidence>
<comment type="similarity">
    <text evidence="5">Belongs to the ABC-2 integral membrane protein family.</text>
</comment>
<dbReference type="GO" id="GO:0140359">
    <property type="term" value="F:ABC-type transporter activity"/>
    <property type="evidence" value="ECO:0007669"/>
    <property type="project" value="InterPro"/>
</dbReference>
<feature type="transmembrane region" description="Helical" evidence="5">
    <location>
        <begin position="165"/>
        <end position="186"/>
    </location>
</feature>
<keyword evidence="8" id="KW-1185">Reference proteome</keyword>
<reference evidence="8" key="1">
    <citation type="submission" date="2016-11" db="EMBL/GenBank/DDBJ databases">
        <authorList>
            <person name="Varghese N."/>
            <person name="Submissions S."/>
        </authorList>
    </citation>
    <scope>NUCLEOTIDE SEQUENCE [LARGE SCALE GENOMIC DNA]</scope>
    <source>
        <strain evidence="8">DSM 3071</strain>
    </source>
</reference>
<keyword evidence="4 5" id="KW-0472">Membrane</keyword>
<protein>
    <recommendedName>
        <fullName evidence="5">Transport permease protein</fullName>
    </recommendedName>
</protein>
<feature type="transmembrane region" description="Helical" evidence="5">
    <location>
        <begin position="81"/>
        <end position="99"/>
    </location>
</feature>
<evidence type="ECO:0000313" key="8">
    <source>
        <dbReference type="Proteomes" id="UP000184278"/>
    </source>
</evidence>
<feature type="transmembrane region" description="Helical" evidence="5">
    <location>
        <begin position="135"/>
        <end position="159"/>
    </location>
</feature>
<comment type="subcellular location">
    <subcellularLocation>
        <location evidence="5">Cell membrane</location>
        <topology evidence="5">Multi-pass membrane protein</topology>
    </subcellularLocation>
    <subcellularLocation>
        <location evidence="1">Membrane</location>
        <topology evidence="1">Multi-pass membrane protein</topology>
    </subcellularLocation>
</comment>
<dbReference type="Proteomes" id="UP000184278">
    <property type="component" value="Unassembled WGS sequence"/>
</dbReference>
<dbReference type="OrthoDB" id="9776218at2"/>
<proteinExistence type="inferred from homology"/>
<evidence type="ECO:0000256" key="2">
    <source>
        <dbReference type="ARBA" id="ARBA00022692"/>
    </source>
</evidence>
<sequence>MIRVIISTMFVQMKQSFARPMFRFCLIANPILNTILLYEMYRDSGETNYMAYVVLGAGLMGLWGCICFSSAGDINRERFSGTLALIFAAPATFPAIILGKIIGNTLMSLLTMVISLITARILFRIPLQLVSPVYFLIALFAAIISFIVISSMVACILTLSRKTELYMNCIEIPIILFCGFVFPVSVLPSGVRIISYALSPTYAVELMRMAVWGVTDTALFFEKLGALMGLTFIYAIFSALLYKKIDRRVRISATLEVA</sequence>